<comment type="caution">
    <text evidence="2">The sequence shown here is derived from an EMBL/GenBank/DDBJ whole genome shotgun (WGS) entry which is preliminary data.</text>
</comment>
<evidence type="ECO:0000313" key="2">
    <source>
        <dbReference type="EMBL" id="CAD8163528.1"/>
    </source>
</evidence>
<dbReference type="OrthoDB" id="303589at2759"/>
<sequence length="1093" mass="128161">MNRVISFGFATFESLVQKLSSVENATSLFKVYQENKDQFKHEHVVISLRVLGRFSRQINSDNNFSEITSKLNDIVGQLTEYDVVDVLFWLRKFRLNRIPTNITNQTQNQLFQRIQQMSDNQMFSFRNMCSIYYDLSILNQYSETLVKSISEQMLTSKQLSPFLITQLLSTVVIKINHCNLSKYDQAVLTNSIKALDGLLDSFDIEQKSQLFRVCAEVQFQNLPPKFQLPVQIKKIKDSLQDKIELLQEESVINIFKAYEYLPSKFEIDLLKQLREMIMTTLEQNPQNLSDKFIIQISERMIKMTTQKISQDVIKRVLMELCNRISNKTIDIALLNQLIPTLMKYKKMDEILQALLKLEDKSIKVLNYLFINGVNMKEYVDKFIQNKESKRIPLNQAINYAVYANRDAKEHLDTFFKVCREQIENYPLQALKTFNENELNFQIKYQLQEEAYLKLIELVKQQKFDFIRVFRELINCCCNNRSRTALLQFYDQQQIKVNPKQMMQRLVQDIDPFDSESFSSLLQLLSRDPKNIPIQRFVDYMTLNSHKFLDLIKSDQLQWAIKILVSAYQAQPEQKLYPIVNFAFRFENIGYLSRHVSAALKKISEQFKQKNPNLPFPDPLFVNLLMNHNLLTPEEAVIQLNNDKTHWHTKVQLCGIALQAENIPQNIIELRDKIKESCFKALEQEVKYQTILELITLGDFTNEEFINVKTKLQTIQPQLQAKQYFDLIMSAKDYSILKELATSFSELSSKLGFNRIMRAVEKFAKFQIQSQMVYNVLLETYGYSFYFIFNEQRIQILDIFAQAKIKQADLFKRTLEKIKQQSSAYKSYYYEIIEICTSLGFVEQEFVDLINQIVEKTQISGSTALKLLQYYVLADQPIEVIDKVADSIVDAKYKDNFKTALTYEILLRKYPNSKAVKVHETYLNEEKISKARYQIANTSNKQHFPNEFCTQYFNLLGVEFQTNKNIDGINVEFYLPSIETSLLIVSQATLNFDQTTLNGFGLLQKKLLESITKQVIVINFKQLLQIQTHEDRATYLMNLGIPIKVDVTQVDYSSLKVYDKNDKEKPTFQQSKTNQRKQFGKQDYLQDHLHIDKE</sequence>
<keyword evidence="3" id="KW-1185">Reference proteome</keyword>
<name>A0A8S1UF40_9CILI</name>
<evidence type="ECO:0000256" key="1">
    <source>
        <dbReference type="SAM" id="MobiDB-lite"/>
    </source>
</evidence>
<gene>
    <name evidence="2" type="ORF">PPENT_87.1.T0390266</name>
</gene>
<protein>
    <submittedName>
        <fullName evidence="2">Uncharacterized protein</fullName>
    </submittedName>
</protein>
<dbReference type="Proteomes" id="UP000689195">
    <property type="component" value="Unassembled WGS sequence"/>
</dbReference>
<reference evidence="2" key="1">
    <citation type="submission" date="2021-01" db="EMBL/GenBank/DDBJ databases">
        <authorList>
            <consortium name="Genoscope - CEA"/>
            <person name="William W."/>
        </authorList>
    </citation>
    <scope>NUCLEOTIDE SEQUENCE</scope>
</reference>
<organism evidence="2 3">
    <name type="scientific">Paramecium pentaurelia</name>
    <dbReference type="NCBI Taxonomy" id="43138"/>
    <lineage>
        <taxon>Eukaryota</taxon>
        <taxon>Sar</taxon>
        <taxon>Alveolata</taxon>
        <taxon>Ciliophora</taxon>
        <taxon>Intramacronucleata</taxon>
        <taxon>Oligohymenophorea</taxon>
        <taxon>Peniculida</taxon>
        <taxon>Parameciidae</taxon>
        <taxon>Paramecium</taxon>
    </lineage>
</organism>
<proteinExistence type="predicted"/>
<feature type="region of interest" description="Disordered" evidence="1">
    <location>
        <begin position="1062"/>
        <end position="1082"/>
    </location>
</feature>
<evidence type="ECO:0000313" key="3">
    <source>
        <dbReference type="Proteomes" id="UP000689195"/>
    </source>
</evidence>
<dbReference type="EMBL" id="CAJJDO010000039">
    <property type="protein sequence ID" value="CAD8163528.1"/>
    <property type="molecule type" value="Genomic_DNA"/>
</dbReference>
<accession>A0A8S1UF40</accession>
<dbReference type="AlphaFoldDB" id="A0A8S1UF40"/>